<gene>
    <name evidence="3" type="ORF">HJG44_05970</name>
</gene>
<accession>A0A849HXV4</accession>
<organism evidence="3 4">
    <name type="scientific">Enterovirga aerilata</name>
    <dbReference type="NCBI Taxonomy" id="2730920"/>
    <lineage>
        <taxon>Bacteria</taxon>
        <taxon>Pseudomonadati</taxon>
        <taxon>Pseudomonadota</taxon>
        <taxon>Alphaproteobacteria</taxon>
        <taxon>Hyphomicrobiales</taxon>
        <taxon>Methylobacteriaceae</taxon>
        <taxon>Enterovirga</taxon>
    </lineage>
</organism>
<evidence type="ECO:0000256" key="1">
    <source>
        <dbReference type="ARBA" id="ARBA00022801"/>
    </source>
</evidence>
<name>A0A849HXV4_9HYPH</name>
<dbReference type="SUPFAM" id="SSF54637">
    <property type="entry name" value="Thioesterase/thiol ester dehydrase-isomerase"/>
    <property type="match status" value="1"/>
</dbReference>
<dbReference type="CDD" id="cd03443">
    <property type="entry name" value="PaaI_thioesterase"/>
    <property type="match status" value="1"/>
</dbReference>
<dbReference type="NCBIfam" id="TIGR00369">
    <property type="entry name" value="unchar_dom_1"/>
    <property type="match status" value="1"/>
</dbReference>
<keyword evidence="4" id="KW-1185">Reference proteome</keyword>
<dbReference type="AlphaFoldDB" id="A0A849HXV4"/>
<keyword evidence="1" id="KW-0378">Hydrolase</keyword>
<dbReference type="Gene3D" id="3.10.129.10">
    <property type="entry name" value="Hotdog Thioesterase"/>
    <property type="match status" value="1"/>
</dbReference>
<dbReference type="EMBL" id="JABEPP010000002">
    <property type="protein sequence ID" value="NNM71942.1"/>
    <property type="molecule type" value="Genomic_DNA"/>
</dbReference>
<protein>
    <submittedName>
        <fullName evidence="3">PaaI family thioesterase</fullName>
    </submittedName>
</protein>
<evidence type="ECO:0000259" key="2">
    <source>
        <dbReference type="Pfam" id="PF03061"/>
    </source>
</evidence>
<proteinExistence type="predicted"/>
<dbReference type="RefSeq" id="WP_171217465.1">
    <property type="nucleotide sequence ID" value="NZ_JABEPP010000002.1"/>
</dbReference>
<dbReference type="InterPro" id="IPR003736">
    <property type="entry name" value="PAAI_dom"/>
</dbReference>
<dbReference type="Proteomes" id="UP000564885">
    <property type="component" value="Unassembled WGS sequence"/>
</dbReference>
<evidence type="ECO:0000313" key="4">
    <source>
        <dbReference type="Proteomes" id="UP000564885"/>
    </source>
</evidence>
<reference evidence="3 4" key="1">
    <citation type="submission" date="2020-04" db="EMBL/GenBank/DDBJ databases">
        <title>Enterovirga sp. isolate from soil.</title>
        <authorList>
            <person name="Chea S."/>
            <person name="Kim D.-U."/>
        </authorList>
    </citation>
    <scope>NUCLEOTIDE SEQUENCE [LARGE SCALE GENOMIC DNA]</scope>
    <source>
        <strain evidence="3 4">DB1703</strain>
    </source>
</reference>
<evidence type="ECO:0000313" key="3">
    <source>
        <dbReference type="EMBL" id="NNM71942.1"/>
    </source>
</evidence>
<comment type="caution">
    <text evidence="3">The sequence shown here is derived from an EMBL/GenBank/DDBJ whole genome shotgun (WGS) entry which is preliminary data.</text>
</comment>
<dbReference type="InterPro" id="IPR006683">
    <property type="entry name" value="Thioestr_dom"/>
</dbReference>
<dbReference type="Pfam" id="PF03061">
    <property type="entry name" value="4HBT"/>
    <property type="match status" value="1"/>
</dbReference>
<dbReference type="InterPro" id="IPR029069">
    <property type="entry name" value="HotDog_dom_sf"/>
</dbReference>
<dbReference type="GO" id="GO:0016289">
    <property type="term" value="F:acyl-CoA hydrolase activity"/>
    <property type="evidence" value="ECO:0007669"/>
    <property type="project" value="UniProtKB-ARBA"/>
</dbReference>
<feature type="domain" description="Thioesterase" evidence="2">
    <location>
        <begin position="52"/>
        <end position="126"/>
    </location>
</feature>
<sequence>MQPVMSVEDVEAFLDREFPQIHLDGRIFAVEAVGPGSARMRMKAGARHVRPGGTVSGPAMMTLCDLALYVAILAQIGPVGLAVTTNLNFNFLRKPEPGDLVAECRLLKLGARLAVGEVSLFSEGRDDPVCHATGTYSIPPRK</sequence>